<accession>A0A2P8HRW9</accession>
<gene>
    <name evidence="8" type="ORF">CLV51_101287</name>
</gene>
<feature type="transmembrane region" description="Helical" evidence="6">
    <location>
        <begin position="333"/>
        <end position="351"/>
    </location>
</feature>
<dbReference type="PANTHER" id="PTHR32309">
    <property type="entry name" value="TYROSINE-PROTEIN KINASE"/>
    <property type="match status" value="1"/>
</dbReference>
<dbReference type="RefSeq" id="WP_106526226.1">
    <property type="nucleotide sequence ID" value="NZ_PYAW01000001.1"/>
</dbReference>
<keyword evidence="3 6" id="KW-0812">Transmembrane</keyword>
<comment type="subcellular location">
    <subcellularLocation>
        <location evidence="1">Cell membrane</location>
        <topology evidence="1">Multi-pass membrane protein</topology>
    </subcellularLocation>
</comment>
<protein>
    <submittedName>
        <fullName evidence="8">Subunit length determinant protein</fullName>
    </submittedName>
</protein>
<keyword evidence="4 6" id="KW-1133">Transmembrane helix</keyword>
<keyword evidence="9" id="KW-1185">Reference proteome</keyword>
<evidence type="ECO:0000256" key="1">
    <source>
        <dbReference type="ARBA" id="ARBA00004651"/>
    </source>
</evidence>
<dbReference type="Proteomes" id="UP000240971">
    <property type="component" value="Unassembled WGS sequence"/>
</dbReference>
<dbReference type="GO" id="GO:0005886">
    <property type="term" value="C:plasma membrane"/>
    <property type="evidence" value="ECO:0007669"/>
    <property type="project" value="UniProtKB-SubCell"/>
</dbReference>
<feature type="transmembrane region" description="Helical" evidence="6">
    <location>
        <begin position="38"/>
        <end position="59"/>
    </location>
</feature>
<evidence type="ECO:0000256" key="6">
    <source>
        <dbReference type="SAM" id="Phobius"/>
    </source>
</evidence>
<sequence length="360" mass="40184">MEVSHTNSHIETKENDEISIKELILKLQVWWRYLLKKWWVIVLFGLLGAAVGLILAFVLKPKYVAELTFVAEDNNGSALGAYSGIASQFGIDLGGGGGSGVFQGENVMAFLKSRLMIEKVLLSVVDINGEKSTLIERYIDFNQLRDGWTKPKLKAVKYPTGADRGKFTLQQDSILNEIQLSIAKSQLKVEKVDKKLDFILVSCKNEDELFSKFFVERLVNEATAFYISTKTQRSQTNVDRLQSEADSLEIMLNRKTYSAAQVQDLNMNPAKQIAGVGMELAARDKLVLQTMYAEVVKNLELAKITMAQETPIIQIVDTPILPLRKEKLGKVKGLMLGGIGGGFLIVIILIIRKLLKDLFV</sequence>
<evidence type="ECO:0000259" key="7">
    <source>
        <dbReference type="Pfam" id="PF02706"/>
    </source>
</evidence>
<dbReference type="OrthoDB" id="745212at2"/>
<dbReference type="InterPro" id="IPR050445">
    <property type="entry name" value="Bact_polysacc_biosynth/exp"/>
</dbReference>
<evidence type="ECO:0000256" key="2">
    <source>
        <dbReference type="ARBA" id="ARBA00022475"/>
    </source>
</evidence>
<comment type="caution">
    <text evidence="8">The sequence shown here is derived from an EMBL/GenBank/DDBJ whole genome shotgun (WGS) entry which is preliminary data.</text>
</comment>
<dbReference type="InterPro" id="IPR003856">
    <property type="entry name" value="LPS_length_determ_N"/>
</dbReference>
<evidence type="ECO:0000256" key="3">
    <source>
        <dbReference type="ARBA" id="ARBA00022692"/>
    </source>
</evidence>
<name>A0A2P8HRW9_CHINA</name>
<proteinExistence type="predicted"/>
<dbReference type="EMBL" id="PYAW01000001">
    <property type="protein sequence ID" value="PSL48957.1"/>
    <property type="molecule type" value="Genomic_DNA"/>
</dbReference>
<dbReference type="AlphaFoldDB" id="A0A2P8HRW9"/>
<evidence type="ECO:0000313" key="8">
    <source>
        <dbReference type="EMBL" id="PSL48957.1"/>
    </source>
</evidence>
<evidence type="ECO:0000256" key="4">
    <source>
        <dbReference type="ARBA" id="ARBA00022989"/>
    </source>
</evidence>
<dbReference type="Pfam" id="PF02706">
    <property type="entry name" value="Wzz"/>
    <property type="match status" value="1"/>
</dbReference>
<reference evidence="8 9" key="1">
    <citation type="submission" date="2018-03" db="EMBL/GenBank/DDBJ databases">
        <title>Genomic Encyclopedia of Archaeal and Bacterial Type Strains, Phase II (KMG-II): from individual species to whole genera.</title>
        <authorList>
            <person name="Goeker M."/>
        </authorList>
    </citation>
    <scope>NUCLEOTIDE SEQUENCE [LARGE SCALE GENOMIC DNA]</scope>
    <source>
        <strain evidence="8 9">DSM 24859</strain>
    </source>
</reference>
<keyword evidence="2" id="KW-1003">Cell membrane</keyword>
<evidence type="ECO:0000256" key="5">
    <source>
        <dbReference type="ARBA" id="ARBA00023136"/>
    </source>
</evidence>
<evidence type="ECO:0000313" key="9">
    <source>
        <dbReference type="Proteomes" id="UP000240971"/>
    </source>
</evidence>
<keyword evidence="5 6" id="KW-0472">Membrane</keyword>
<organism evidence="8 9">
    <name type="scientific">Chitinophaga niastensis</name>
    <dbReference type="NCBI Taxonomy" id="536980"/>
    <lineage>
        <taxon>Bacteria</taxon>
        <taxon>Pseudomonadati</taxon>
        <taxon>Bacteroidota</taxon>
        <taxon>Chitinophagia</taxon>
        <taxon>Chitinophagales</taxon>
        <taxon>Chitinophagaceae</taxon>
        <taxon>Chitinophaga</taxon>
    </lineage>
</organism>
<dbReference type="PANTHER" id="PTHR32309:SF31">
    <property type="entry name" value="CAPSULAR EXOPOLYSACCHARIDE FAMILY"/>
    <property type="match status" value="1"/>
</dbReference>
<feature type="domain" description="Polysaccharide chain length determinant N-terminal" evidence="7">
    <location>
        <begin position="31"/>
        <end position="121"/>
    </location>
</feature>